<dbReference type="AlphaFoldDB" id="A0A4C1WCN7"/>
<feature type="compositionally biased region" description="Pro residues" evidence="1">
    <location>
        <begin position="24"/>
        <end position="39"/>
    </location>
</feature>
<evidence type="ECO:0000313" key="3">
    <source>
        <dbReference type="Proteomes" id="UP000299102"/>
    </source>
</evidence>
<evidence type="ECO:0000313" key="2">
    <source>
        <dbReference type="EMBL" id="GBP48813.1"/>
    </source>
</evidence>
<name>A0A4C1WCN7_EUMVA</name>
<evidence type="ECO:0000256" key="1">
    <source>
        <dbReference type="SAM" id="MobiDB-lite"/>
    </source>
</evidence>
<proteinExistence type="predicted"/>
<dbReference type="Proteomes" id="UP000299102">
    <property type="component" value="Unassembled WGS sequence"/>
</dbReference>
<organism evidence="2 3">
    <name type="scientific">Eumeta variegata</name>
    <name type="common">Bagworm moth</name>
    <name type="synonym">Eumeta japonica</name>
    <dbReference type="NCBI Taxonomy" id="151549"/>
    <lineage>
        <taxon>Eukaryota</taxon>
        <taxon>Metazoa</taxon>
        <taxon>Ecdysozoa</taxon>
        <taxon>Arthropoda</taxon>
        <taxon>Hexapoda</taxon>
        <taxon>Insecta</taxon>
        <taxon>Pterygota</taxon>
        <taxon>Neoptera</taxon>
        <taxon>Endopterygota</taxon>
        <taxon>Lepidoptera</taxon>
        <taxon>Glossata</taxon>
        <taxon>Ditrysia</taxon>
        <taxon>Tineoidea</taxon>
        <taxon>Psychidae</taxon>
        <taxon>Oiketicinae</taxon>
        <taxon>Eumeta</taxon>
    </lineage>
</organism>
<comment type="caution">
    <text evidence="2">The sequence shown here is derived from an EMBL/GenBank/DDBJ whole genome shotgun (WGS) entry which is preliminary data.</text>
</comment>
<reference evidence="2 3" key="1">
    <citation type="journal article" date="2019" name="Commun. Biol.">
        <title>The bagworm genome reveals a unique fibroin gene that provides high tensile strength.</title>
        <authorList>
            <person name="Kono N."/>
            <person name="Nakamura H."/>
            <person name="Ohtoshi R."/>
            <person name="Tomita M."/>
            <person name="Numata K."/>
            <person name="Arakawa K."/>
        </authorList>
    </citation>
    <scope>NUCLEOTIDE SEQUENCE [LARGE SCALE GENOMIC DNA]</scope>
</reference>
<accession>A0A4C1WCN7</accession>
<protein>
    <submittedName>
        <fullName evidence="2">Uncharacterized protein</fullName>
    </submittedName>
</protein>
<gene>
    <name evidence="2" type="ORF">EVAR_8421_1</name>
</gene>
<sequence length="92" mass="10430">MKCTSVRVGAAQGGRRHQQNTDSSPPPAPPPTPPTPPTPARHVTPRTFSWKTYDRYHHLEIAHRIEAALKKIMQISILKREKRFILILARSS</sequence>
<keyword evidence="3" id="KW-1185">Reference proteome</keyword>
<feature type="region of interest" description="Disordered" evidence="1">
    <location>
        <begin position="1"/>
        <end position="44"/>
    </location>
</feature>
<dbReference type="EMBL" id="BGZK01000531">
    <property type="protein sequence ID" value="GBP48813.1"/>
    <property type="molecule type" value="Genomic_DNA"/>
</dbReference>